<evidence type="ECO:0000256" key="7">
    <source>
        <dbReference type="ARBA" id="ARBA00022506"/>
    </source>
</evidence>
<feature type="transmembrane region" description="Helical" evidence="33">
    <location>
        <begin position="13"/>
        <end position="39"/>
    </location>
</feature>
<keyword evidence="17 32" id="KW-1161">Viral attachment to host cell</keyword>
<dbReference type="GO" id="GO:0052031">
    <property type="term" value="P:symbiont-mediated perturbation of host defense response"/>
    <property type="evidence" value="ECO:0007669"/>
    <property type="project" value="UniProtKB-UniRule"/>
</dbReference>
<evidence type="ECO:0000256" key="19">
    <source>
        <dbReference type="ARBA" id="ARBA00022870"/>
    </source>
</evidence>
<evidence type="ECO:0000256" key="27">
    <source>
        <dbReference type="ARBA" id="ARBA00023157"/>
    </source>
</evidence>
<evidence type="ECO:0000259" key="35">
    <source>
        <dbReference type="Pfam" id="PF00516"/>
    </source>
</evidence>
<evidence type="ECO:0000256" key="23">
    <source>
        <dbReference type="ARBA" id="ARBA00023046"/>
    </source>
</evidence>
<feature type="lipid moiety-binding region" description="S-palmitoyl cysteine; by host" evidence="32">
    <location>
        <position position="752"/>
    </location>
</feature>
<organismHost>
    <name type="scientific">Homo sapiens</name>
    <name type="common">Human</name>
    <dbReference type="NCBI Taxonomy" id="9606"/>
</organismHost>
<dbReference type="GO" id="GO:0019082">
    <property type="term" value="P:viral protein processing"/>
    <property type="evidence" value="ECO:0007669"/>
    <property type="project" value="UniProtKB-UniRule"/>
</dbReference>
<dbReference type="SUPFAM" id="SSF56502">
    <property type="entry name" value="gp120 core"/>
    <property type="match status" value="2"/>
</dbReference>
<protein>
    <recommendedName>
        <fullName evidence="32">Envelope glycoprotein gp160</fullName>
    </recommendedName>
    <alternativeName>
        <fullName evidence="32">Env polyprotein</fullName>
    </alternativeName>
    <component>
        <recommendedName>
            <fullName evidence="32">Surface protein gp120</fullName>
            <shortName evidence="32">SU</shortName>
        </recommendedName>
        <alternativeName>
            <fullName evidence="32">Glycoprotein 120</fullName>
            <shortName evidence="32">gp120</shortName>
        </alternativeName>
    </component>
    <component>
        <recommendedName>
            <fullName evidence="32">Transmembrane protein gp41</fullName>
            <shortName evidence="32">TM</shortName>
        </recommendedName>
        <alternativeName>
            <fullName evidence="32">Glycoprotein 41</fullName>
            <shortName evidence="32">gp41</shortName>
        </alternativeName>
    </component>
</protein>
<evidence type="ECO:0000256" key="13">
    <source>
        <dbReference type="ARBA" id="ARBA00022685"/>
    </source>
</evidence>
<dbReference type="InterPro" id="IPR000328">
    <property type="entry name" value="GP41-like"/>
</dbReference>
<organism evidence="37">
    <name type="scientific">Human immunodeficiency virus type 1</name>
    <name type="common">HIV-1</name>
    <dbReference type="NCBI Taxonomy" id="11676"/>
    <lineage>
        <taxon>Viruses</taxon>
        <taxon>Riboviria</taxon>
        <taxon>Pararnavirae</taxon>
        <taxon>Artverviricota</taxon>
        <taxon>Revtraviricetes</taxon>
        <taxon>Ortervirales</taxon>
        <taxon>Retroviridae</taxon>
        <taxon>Orthoretrovirinae</taxon>
        <taxon>Lentivirus</taxon>
        <taxon>Lentivirus humimdef1</taxon>
    </lineage>
</organism>
<keyword evidence="21 32" id="KW-1164">Virus endocytosis by host</keyword>
<comment type="domain">
    <text evidence="32">The YXXL motif is involved in determining the exact site of viral release at the surface of infected mononuclear cells and promotes endocytosis. YXXL and di-leucine endocytosis motifs interact directly or indirectly with the clathrin adapter complexes, opperate independently, and their activities are not additive.</text>
</comment>
<keyword evidence="10 32" id="KW-1165">Clathrin-mediated endocytosis of virus by host</keyword>
<dbReference type="FunFam" id="1.10.287.210:FF:000001">
    <property type="entry name" value="Envelope glycoprotein gp160"/>
    <property type="match status" value="1"/>
</dbReference>
<comment type="subcellular location">
    <molecule>Surface protein gp120</molecule>
    <subcellularLocation>
        <location evidence="32">Virion membrane</location>
        <topology evidence="32">Peripheral membrane protein</topology>
    </subcellularLocation>
    <subcellularLocation>
        <location evidence="32">Host cell membrane</location>
        <topology evidence="32">Peripheral membrane protein</topology>
    </subcellularLocation>
    <subcellularLocation>
        <location evidence="32">Host endosome membrane</location>
        <topology evidence="32">Single-pass type I membrane protein</topology>
    </subcellularLocation>
    <text evidence="32">The surface protein is not anchored to the viral envelope, but associates with the extravirion surface through its binding to TM. It is probably concentrated at the site of budding and incorporated into the virions possibly by contacts between the cytoplasmic tail of Env and the N-terminus of Gag.</text>
</comment>
<evidence type="ECO:0000256" key="24">
    <source>
        <dbReference type="ARBA" id="ARBA00023054"/>
    </source>
</evidence>
<feature type="domain" description="Human immunodeficiency virus 1 envelope glycoprotein Gp120" evidence="35">
    <location>
        <begin position="133"/>
        <end position="499"/>
    </location>
</feature>
<dbReference type="EMBL" id="KC186938">
    <property type="protein sequence ID" value="AGC80773.1"/>
    <property type="molecule type" value="Genomic_RNA"/>
</dbReference>
<dbReference type="HAMAP" id="MF_04083">
    <property type="entry name" value="HIV_ENV"/>
    <property type="match status" value="1"/>
</dbReference>
<dbReference type="GO" id="GO:0019062">
    <property type="term" value="P:virion attachment to host cell"/>
    <property type="evidence" value="ECO:0007669"/>
    <property type="project" value="UniProtKB-UniRule"/>
</dbReference>
<dbReference type="GO" id="GO:0044175">
    <property type="term" value="C:host cell endosome membrane"/>
    <property type="evidence" value="ECO:0007669"/>
    <property type="project" value="UniProtKB-SubCell"/>
</dbReference>
<keyword evidence="18 32" id="KW-0946">Virion</keyword>
<feature type="region of interest" description="MPER; binding to GalCer" evidence="32">
    <location>
        <begin position="650"/>
        <end position="671"/>
    </location>
</feature>
<evidence type="ECO:0000256" key="12">
    <source>
        <dbReference type="ARBA" id="ARBA00022595"/>
    </source>
</evidence>
<sequence>MRVRGILRNCQQWWIWGILGFWMIYNVMGNLWVTVYYGVPVWKEAKTTLFCASDAKAYEKEVHNIWATHACVPTDPNPQEMVLENVTENFNMWKNDMVDQMHEDIISLWDQSLKPCVRLTPLCVTLKCNETSVNGTVNSDMKNCSFNATTELRDKKRLQYALFYRLDIVPLDKKNNSSNSTEYRLINCNTSTITQACPKVSFDPIPIHYCTPAGYAILKCNNRTFNGKGPCKNVSTVQCTHGIKPVVSTQLLLNGSLAEEGIIIRSENLTSNVKTIIVHLNESVAINCIRPSNNTRKSVRIGPGQAFYATGDIIGNIRQAHCNISINAWNKTLIRVSKKLREYFPNKTIKFEPPNKGGDLEITMHSFNCGGEFFYCNTSQLFNSTYPNETYNINFNDTNSTEIVLPCRIKQIINMWQEVGRAMYAPPIAGNITCRSNITGLLLTRDGGPNQTTETFRPAGGDMRDNWRSELYKYKVVEIKPLGIAPTGAKRRVVERGKRAVGIGAVFLGFLGAAGSTMGAASLTLTVQARQLLSGIVQQQSNLLRAIEAQQHLLQLTVWGIKQLQTRVLAIEKYLRDQQLLGMWGCSGKLICTTNVPWNSSWSNKSYTAIWDNLTWMQWDREIENYTNTIYSLLEDSQIQQEKNEKDLLALNSWQNLWTWFDISNWLWYIKIFIMIVGGLIGLRIIFAVLSIVNRVRQGYSPLSFQTLTPNPREPDRPGGIREEGGEQDRDRSIRLVSGFLALAWDDLRSLCLFSYHRLRDFILMVVRAVELLGRSSLRGLQRGWEALKYLGSLVQYWGLELKKSAISLLDTTAIAVAEGTDRIIEIVQSICRAIRNIPRRIRQGFEAALQ</sequence>
<keyword evidence="20 32" id="KW-0261">Viral envelope protein</keyword>
<comment type="caution">
    <text evidence="32 33">Lacks conserved residue(s) required for the propagation of feature annotation.</text>
</comment>
<keyword evidence="30 32" id="KW-0449">Lipoprotein</keyword>
<feature type="disulfide bond" evidence="32">
    <location>
        <begin position="220"/>
        <end position="231"/>
    </location>
</feature>
<keyword evidence="25 32" id="KW-0472">Membrane</keyword>
<name>L7WJ32_HV1</name>
<keyword evidence="8 32" id="KW-1170">Fusion of virus membrane with host endosomal membrane</keyword>
<evidence type="ECO:0000256" key="4">
    <source>
        <dbReference type="ARBA" id="ARBA00004563"/>
    </source>
</evidence>
<evidence type="ECO:0000256" key="15">
    <source>
        <dbReference type="ARBA" id="ARBA00022703"/>
    </source>
</evidence>
<keyword evidence="12 32" id="KW-1162">Viral penetration into host cytoplasm</keyword>
<evidence type="ECO:0000256" key="20">
    <source>
        <dbReference type="ARBA" id="ARBA00022879"/>
    </source>
</evidence>
<comment type="subcellular location">
    <molecule>Transmembrane protein gp41</molecule>
    <subcellularLocation>
        <location evidence="32">Virion membrane</location>
        <topology evidence="32">Single-pass type I membrane protein</topology>
    </subcellularLocation>
    <subcellularLocation>
        <location evidence="32">Host cell membrane</location>
        <topology evidence="32">Single-pass type I membrane protein</topology>
    </subcellularLocation>
    <subcellularLocation>
        <location evidence="32">Host endosome membrane</location>
        <topology evidence="32">Single-pass type I membrane protein</topology>
    </subcellularLocation>
    <text evidence="32">It is probably concentrated at the site of budding and incorporated into the virions possibly by contacts between the cytoplasmic tail of Env and the N-terminus of Gag.</text>
</comment>
<dbReference type="GO" id="GO:0019064">
    <property type="term" value="P:fusion of virus membrane with host plasma membrane"/>
    <property type="evidence" value="ECO:0007669"/>
    <property type="project" value="UniProtKB-UniRule"/>
</dbReference>
<dbReference type="GO" id="GO:0019031">
    <property type="term" value="C:viral envelope"/>
    <property type="evidence" value="ECO:0007669"/>
    <property type="project" value="UniProtKB-KW"/>
</dbReference>
<comment type="PTM">
    <text evidence="32">Palmitoylation of the transmembrane protein and of Env polyprotein (prior to its proteolytic cleavage) is essential for their association with host cell membrane lipid rafts. Palmitoylation is therefore required for envelope trafficking to classical lipid rafts, but not for viral replication.</text>
</comment>
<dbReference type="GO" id="GO:0005198">
    <property type="term" value="F:structural molecule activity"/>
    <property type="evidence" value="ECO:0007669"/>
    <property type="project" value="UniProtKB-UniRule"/>
</dbReference>
<reference evidence="37" key="2">
    <citation type="submission" date="2012-11" db="EMBL/GenBank/DDBJ databases">
        <authorList>
            <person name="Buckheit Sturdevant C."/>
            <person name="Dow A."/>
            <person name="Jabara C.B."/>
            <person name="Joseph S.B."/>
            <person name="Schnell G."/>
            <person name="Takamune N."/>
            <person name="Mallewa M."/>
            <person name="Heyderman R.S."/>
            <person name="Van Rie A."/>
            <person name="Swanstrom R."/>
        </authorList>
    </citation>
    <scope>NUCLEOTIDE SEQUENCE</scope>
    <source>
        <strain evidence="37">4002_CSF_Visit_1_amplicon14</strain>
    </source>
</reference>
<keyword evidence="13 32" id="KW-0165">Cleavage on pair of basic residues</keyword>
<evidence type="ECO:0000256" key="30">
    <source>
        <dbReference type="ARBA" id="ARBA00023288"/>
    </source>
</evidence>
<feature type="transmembrane region" description="Helical" evidence="33">
    <location>
        <begin position="500"/>
        <end position="523"/>
    </location>
</feature>
<feature type="disulfide bond" evidence="32">
    <location>
        <begin position="51"/>
        <end position="71"/>
    </location>
</feature>
<evidence type="ECO:0000256" key="16">
    <source>
        <dbReference type="ARBA" id="ARBA00022729"/>
    </source>
</evidence>
<keyword evidence="22 32" id="KW-1133">Transmembrane helix</keyword>
<feature type="chain" id="PRO_5023495923" description="Transmembrane protein gp41" evidence="32">
    <location>
        <begin position="500"/>
        <end position="851"/>
    </location>
</feature>
<evidence type="ECO:0000256" key="22">
    <source>
        <dbReference type="ARBA" id="ARBA00022989"/>
    </source>
</evidence>
<dbReference type="GO" id="GO:1903911">
    <property type="term" value="P:positive regulation of receptor clustering"/>
    <property type="evidence" value="ECO:0007669"/>
    <property type="project" value="UniProtKB-UniRule"/>
</dbReference>
<evidence type="ECO:0000256" key="18">
    <source>
        <dbReference type="ARBA" id="ARBA00022844"/>
    </source>
</evidence>
<keyword evidence="9 32" id="KW-1032">Host cell membrane</keyword>
<keyword evidence="14 32" id="KW-0812">Transmembrane</keyword>
<evidence type="ECO:0000256" key="3">
    <source>
        <dbReference type="ARBA" id="ARBA00004505"/>
    </source>
</evidence>
<feature type="region of interest" description="Fusion peptide" evidence="32">
    <location>
        <begin position="500"/>
        <end position="520"/>
    </location>
</feature>
<dbReference type="GO" id="GO:0016020">
    <property type="term" value="C:membrane"/>
    <property type="evidence" value="ECO:0007669"/>
    <property type="project" value="UniProtKB-UniRule"/>
</dbReference>
<dbReference type="Pfam" id="PF00517">
    <property type="entry name" value="GP41"/>
    <property type="match status" value="1"/>
</dbReference>
<evidence type="ECO:0000256" key="25">
    <source>
        <dbReference type="ARBA" id="ARBA00023136"/>
    </source>
</evidence>
<dbReference type="InterPro" id="IPR000777">
    <property type="entry name" value="HIV1_Gp120"/>
</dbReference>
<evidence type="ECO:0000256" key="34">
    <source>
        <dbReference type="SAM" id="MobiDB-lite"/>
    </source>
</evidence>
<comment type="similarity">
    <text evidence="32">Belongs to the HIV-1 env protein family.</text>
</comment>
<dbReference type="Gene3D" id="1.20.5.490">
    <property type="entry name" value="Single helix bin"/>
    <property type="match status" value="1"/>
</dbReference>
<evidence type="ECO:0000256" key="8">
    <source>
        <dbReference type="ARBA" id="ARBA00022510"/>
    </source>
</evidence>
<evidence type="ECO:0000256" key="9">
    <source>
        <dbReference type="ARBA" id="ARBA00022511"/>
    </source>
</evidence>
<evidence type="ECO:0000256" key="29">
    <source>
        <dbReference type="ARBA" id="ARBA00023280"/>
    </source>
</evidence>
<dbReference type="SUPFAM" id="SSF58069">
    <property type="entry name" value="Virus ectodomain"/>
    <property type="match status" value="1"/>
</dbReference>
<feature type="transmembrane region" description="Helical" evidence="33">
    <location>
        <begin position="666"/>
        <end position="693"/>
    </location>
</feature>
<dbReference type="Gene3D" id="2.170.40.20">
    <property type="entry name" value="Human immunodeficiency virus 1, Gp160, envelope glycoprotein"/>
    <property type="match status" value="2"/>
</dbReference>
<keyword evidence="16 32" id="KW-0732">Signal</keyword>
<keyword evidence="7 32" id="KW-1168">Fusion of virus membrane with host membrane</keyword>
<keyword evidence="31 32" id="KW-1160">Virus entry into host cell</keyword>
<dbReference type="GO" id="GO:0039654">
    <property type="term" value="P:fusion of virus membrane with host endosome membrane"/>
    <property type="evidence" value="ECO:0007669"/>
    <property type="project" value="UniProtKB-UniRule"/>
</dbReference>
<dbReference type="GO" id="GO:0075512">
    <property type="term" value="P:clathrin-dependent endocytosis of virus by host cell"/>
    <property type="evidence" value="ECO:0007669"/>
    <property type="project" value="UniProtKB-UniRule"/>
</dbReference>
<feature type="disulfide bond" evidence="32">
    <location>
        <begin position="586"/>
        <end position="592"/>
    </location>
</feature>
<feature type="disulfide bond" evidence="32">
    <location>
        <begin position="210"/>
        <end position="239"/>
    </location>
</feature>
<feature type="short sequence motif" description="YXXL motif; contains endocytosis signal" evidence="32">
    <location>
        <begin position="700"/>
        <end position="703"/>
    </location>
</feature>
<feature type="region of interest" description="Disordered" evidence="34">
    <location>
        <begin position="706"/>
        <end position="730"/>
    </location>
</feature>
<dbReference type="GO" id="GO:1903908">
    <property type="term" value="P:positive regulation of plasma membrane raft polarization"/>
    <property type="evidence" value="ECO:0007669"/>
    <property type="project" value="UniProtKB-UniRule"/>
</dbReference>
<dbReference type="GO" id="GO:0055036">
    <property type="term" value="C:virion membrane"/>
    <property type="evidence" value="ECO:0007669"/>
    <property type="project" value="UniProtKB-SubCell"/>
</dbReference>
<comment type="function">
    <text evidence="32">Surface protein gp120: Attaches the virus to the host lymphoid cell by binding to the primary receptor CD4. This interaction induces a structural rearrangement creating a high affinity binding site for a chemokine coreceptor like CXCR4 and/or CCR5. Acts as a ligand for CD209/DC-SIGN and CLEC4M/DC-SIGNR, which are respectively found on dendritic cells (DCs), and on endothelial cells of liver sinusoids and lymph node sinuses. These interactions allow capture of viral particles at mucosal surfaces by these cells and subsequent transmission to permissive cells. HIV subverts the migration properties of dendritic cells to gain access to CD4+ T-cells in lymph nodes. Virus transmission to permissive T-cells occurs either in trans (without DCs infection, through viral capture and transmission), or in cis (following DCs productive infection, through the usual CD4-gp120 interaction), thereby inducing a robust infection. In trans infection, bound virions remain infectious over days and it is proposed that they are not degraded, but protected in non-lysosomal acidic organelles within the DCs close to the cell membrane thus contributing to the viral infectious potential during DCs' migration from the periphery to the lymphoid tissues. On arrival at lymphoid tissues, intact virions recycle back to DCs' cell surface allowing virus transmission to CD4+ T-cells.</text>
</comment>
<evidence type="ECO:0000256" key="6">
    <source>
        <dbReference type="ARBA" id="ARBA00004650"/>
    </source>
</evidence>
<keyword evidence="19 32" id="KW-1043">Host membrane</keyword>
<keyword evidence="15 32" id="KW-0053">Apoptosis</keyword>
<dbReference type="Gene3D" id="1.10.287.210">
    <property type="match status" value="1"/>
</dbReference>
<comment type="domain">
    <text evidence="32 33">The 17 amino acids long immunosuppressive region is present in many retroviral envelope proteins. Synthetic peptides derived from this relatively conserved sequence inhibit immune function in vitro and in vivo.</text>
</comment>
<comment type="domain">
    <text evidence="32">The CD4-binding region is targeted by the antibody b12.</text>
</comment>
<feature type="domain" description="Retroviral envelope protein GP41-like" evidence="36">
    <location>
        <begin position="518"/>
        <end position="708"/>
    </location>
</feature>
<evidence type="ECO:0000256" key="28">
    <source>
        <dbReference type="ARBA" id="ARBA00023180"/>
    </source>
</evidence>
<dbReference type="FunFam" id="2.170.40.20:FF:000003">
    <property type="entry name" value="Envelope glycoprotein gp160"/>
    <property type="match status" value="1"/>
</dbReference>
<comment type="PTM">
    <text evidence="32">Highly glycosylated by host. The high number of glycan on the protein is reffered to as 'glycan shield' because it contributes to hide protein sequence from adaptive immune system.</text>
</comment>
<evidence type="ECO:0000256" key="26">
    <source>
        <dbReference type="ARBA" id="ARBA00023139"/>
    </source>
</evidence>
<feature type="region of interest" description="Immunosuppression" evidence="32">
    <location>
        <begin position="562"/>
        <end position="580"/>
    </location>
</feature>
<keyword evidence="23 32" id="KW-1039">Host endosome</keyword>
<feature type="site" description="Cleavage; by host furin" evidence="32">
    <location>
        <begin position="499"/>
        <end position="500"/>
    </location>
</feature>
<keyword evidence="29 32" id="KW-0899">Viral immunoevasion</keyword>
<dbReference type="InterPro" id="IPR037527">
    <property type="entry name" value="Gp160"/>
</dbReference>
<evidence type="ECO:0000256" key="21">
    <source>
        <dbReference type="ARBA" id="ARBA00022890"/>
    </source>
</evidence>
<comment type="miscellaneous">
    <text evidence="32">HIV-1 lineages are divided in three main groups, M (for Major), O (for Outlier), and N (for New, or Non-M, Non-O). The vast majority of strains found worldwide belong to the group M. Group O seems to be endemic to and largely confined to Cameroon and neighboring countries in West Central Africa, where these viruses represent a small minority of HIV-1 strains. The group N is represented by a limited number of isolates from Cameroonian persons. The group M is further subdivided in 9 clades or subtypes (A to D, F to H, J and K).</text>
</comment>
<comment type="domain">
    <text evidence="32">Some of the most genetically diverse regions of the viral genome are present in Env. They are called variable regions 1 through 5 (V1 through V5). Coreceptor usage of gp120 is determined mainly by the primary structure of the third variable region (V3) in the outer domain of gp120. The sequence of V3 determines which coreceptor, CCR5 and/or CXCR4 (corresponding to R5/macrophage, X4/T cell and R5X4/T cell and macrophage tropism), is used to trigger the fusion potential of the Env complex, and hence which cells the virus can infect. Binding to CCR5 involves a region adjacent in addition to V3.</text>
</comment>
<evidence type="ECO:0000256" key="17">
    <source>
        <dbReference type="ARBA" id="ARBA00022804"/>
    </source>
</evidence>
<evidence type="ECO:0000256" key="2">
    <source>
        <dbReference type="ARBA" id="ARBA00004433"/>
    </source>
</evidence>
<feature type="coiled-coil region" evidence="32">
    <location>
        <begin position="621"/>
        <end position="655"/>
    </location>
</feature>
<proteinExistence type="inferred from homology"/>
<feature type="compositionally biased region" description="Basic and acidic residues" evidence="34">
    <location>
        <begin position="713"/>
        <end position="730"/>
    </location>
</feature>
<dbReference type="Pfam" id="PF00516">
    <property type="entry name" value="GP120"/>
    <property type="match status" value="1"/>
</dbReference>
<reference evidence="37" key="1">
    <citation type="journal article" date="2012" name="PLoS Pathog.">
        <title>Central Nervous System Compartmentalization of HIV-1 Subtype C Variants Early and Late in Infection in Young Children.</title>
        <authorList>
            <person name="Sturdevant C.B."/>
            <person name="Dow A."/>
            <person name="Jabara C.B."/>
            <person name="Joseph S.B."/>
            <person name="Schnell G."/>
            <person name="Takamune N."/>
            <person name="Mallewa M."/>
            <person name="Heyderman R.S."/>
            <person name="Van Rie A."/>
            <person name="Swanstrom R."/>
        </authorList>
    </citation>
    <scope>NUCLEOTIDE SEQUENCE</scope>
    <source>
        <strain evidence="37">4002_CSF_Visit_1_amplicon14</strain>
    </source>
</reference>
<accession>L7WJ32</accession>
<dbReference type="CDD" id="cd09909">
    <property type="entry name" value="HIV-1-like_HR1-HR2"/>
    <property type="match status" value="1"/>
</dbReference>
<keyword evidence="28 32" id="KW-0325">Glycoprotein</keyword>
<comment type="function">
    <text evidence="32">Transmembrane protein gp41: Acts as a class I viral fusion protein. Under the current model, the protein has at least 3 conformational states: pre-fusion native state, pre-hairpin intermediate state, and post-fusion hairpin state. During fusion of viral and target intracellular membranes, the coiled coil regions (heptad repeats) assume a trimer-of-hairpins structure, positioning the fusion peptide in close proximity to the C-terminal region of the ectodomain. The formation of this structure appears to drive apposition and subsequent fusion of viral and target cell membranes. Complete fusion occurs in host cell endosomes and is dynamin-dependent, however some lipid transfer might occur at the plasma membrane. The virus undergoes clathrin-dependent internalization long before endosomal fusion, thus minimizing the surface exposure of conserved viral epitopes during fusion and reducing the efficacy of inhibitors targeting these epitopes. Membranes fusion leads to delivery of the nucleocapsid into the cytoplasm.</text>
</comment>
<comment type="function">
    <text evidence="32">Envelope glycoprotein gp160: Oligomerizes in the host endoplasmic reticulum into predominantly trimers. In a second time, gp160 transits in the host Golgi, where glycosylation is completed. The precursor is then proteolytically cleaved in the trans-Golgi and thereby activated by cellular furin or furin-like proteases to produce gp120 and gp41.</text>
</comment>
<evidence type="ECO:0000256" key="31">
    <source>
        <dbReference type="ARBA" id="ARBA00023296"/>
    </source>
</evidence>
<evidence type="ECO:0000256" key="5">
    <source>
        <dbReference type="ARBA" id="ARBA00004578"/>
    </source>
</evidence>
<evidence type="ECO:0000259" key="36">
    <source>
        <dbReference type="Pfam" id="PF00517"/>
    </source>
</evidence>
<gene>
    <name evidence="32 37" type="primary">env</name>
</gene>
<dbReference type="InterPro" id="IPR036377">
    <property type="entry name" value="Gp120_core_sf"/>
</dbReference>
<dbReference type="GO" id="GO:0020002">
    <property type="term" value="C:host cell plasma membrane"/>
    <property type="evidence" value="ECO:0007669"/>
    <property type="project" value="UniProtKB-SubCell"/>
</dbReference>
<evidence type="ECO:0000313" key="37">
    <source>
        <dbReference type="EMBL" id="AGC80773.1"/>
    </source>
</evidence>
<evidence type="ECO:0000256" key="33">
    <source>
        <dbReference type="RuleBase" id="RU363095"/>
    </source>
</evidence>
<comment type="subcellular location">
    <subcellularLocation>
        <location evidence="3">Host cell membrane</location>
        <topology evidence="3">Peripheral membrane protein</topology>
    </subcellularLocation>
    <subcellularLocation>
        <location evidence="1">Host cell membrane</location>
        <topology evidence="1">Single-pass type I membrane protein</topology>
    </subcellularLocation>
    <subcellularLocation>
        <location evidence="2">Host endosome membrane</location>
        <topology evidence="2">Peripheral membrane protein</topology>
    </subcellularLocation>
    <subcellularLocation>
        <location evidence="5">Host endosome membrane</location>
        <topology evidence="5">Single-pass type I membrane protein</topology>
    </subcellularLocation>
    <subcellularLocation>
        <location evidence="6">Virion membrane</location>
        <topology evidence="6">Peripheral membrane protein</topology>
    </subcellularLocation>
    <subcellularLocation>
        <location evidence="4">Virion membrane</location>
        <topology evidence="4">Single-pass type I membrane protein</topology>
    </subcellularLocation>
</comment>
<feature type="chain" id="PRO_5023495922" description="Envelope glycoprotein gp160" evidence="32">
    <location>
        <begin position="30"/>
        <end position="851"/>
    </location>
</feature>
<feature type="lipid moiety-binding region" description="S-palmitoyl cysteine; by host" evidence="32">
    <location>
        <position position="832"/>
    </location>
</feature>
<evidence type="ECO:0000256" key="14">
    <source>
        <dbReference type="ARBA" id="ARBA00022692"/>
    </source>
</evidence>
<keyword evidence="11 32" id="KW-0945">Host-virus interaction</keyword>
<comment type="miscellaneous">
    <text evidence="32">Inhibitors targeting HIV-1 viral envelope proteins are used as antiretroviral drugs. Attachment of virions to the cell surface via non-specific interactions and CD4 binding can be blocked by inhibitors that include cyanovirin-N, cyclotriazadisulfonamide analogs, PRO 2000, TNX 355 and PRO 542. In addition, BMS 806 can block CD4-induced conformational changes. Env interactions with the coreceptor molecules can be targeted by CCR5 antagonists including SCH-D, maraviroc (UK 427857) and aplaviroc (GW 873140), and the CXCR4 antagonist AMD 070. Fusion of viral and cellular membranes can be inhibited by peptides such as enfuvirtide and tifuvirtide (T 1249). Resistance to inhibitors associated with mutations in Env are observed. Most of the time, single mutations confer only a modest reduction in drug susceptibility. Combination of several mutations is usually required to develop a high-level drug resistance.</text>
</comment>
<keyword evidence="24 32" id="KW-0175">Coiled coil</keyword>
<comment type="subunit">
    <text evidence="32">The mature envelope protein (Env) consists of a homotrimer of non-covalently associated gp120-gp41 heterodimers. The resulting complex protrudes from the virus surface as a spike. There seems to be as few as 10 spikes on the average virion. Surface protein gp120 interacts with host CD4, CCR5 and CXCR4. Gp120 also interacts with the C-type lectins CD209/DC-SIGN and CLEC4M/DC-SIGNR (collectively referred to as DC-SIGN(R)). Gp120 and gp41 interact with GalCer. Gp120 interacts with host ITGA4/ITGB7 complex; on CD4+ T-cells, this interaction results in rapid activation of integrin ITGAL/LFA-1, which facilitates efficient cell-to-cell spreading of HIV-1. Gp120 interacts with cell-associated heparan sulfate; this interaction increases virus infectivity on permissive cells and may be involved in infection of CD4- cells.</text>
</comment>
<evidence type="ECO:0000256" key="32">
    <source>
        <dbReference type="HAMAP-Rule" id="MF_04083"/>
    </source>
</evidence>
<evidence type="ECO:0000256" key="10">
    <source>
        <dbReference type="ARBA" id="ARBA00022570"/>
    </source>
</evidence>
<comment type="domain">
    <text evidence="32">The membrane proximal external region (MPER) present in gp41 is a tryptophan-rich region recognized by the antibodies 2F5, Z13, and 4E10. MPER seems to play a role in fusion.</text>
</comment>
<evidence type="ECO:0000256" key="11">
    <source>
        <dbReference type="ARBA" id="ARBA00022581"/>
    </source>
</evidence>
<comment type="PTM">
    <text evidence="32">Specific enzymatic cleavages in vivo yield mature proteins. Envelope glycoproteins are synthesized as a inactive precursor that is heavily N-glycosylated and processed likely by host cell furin in the Golgi to yield the mature SU and TM proteins. The cleavage site between SU and TM requires the minimal sequence [KR]-X-[KR]-R. About 2 of the 9 disulfide bonds of gp41 are reduced by P4HB/PDI, following binding to CD4 receptor.</text>
</comment>
<feature type="topological domain" description="Cytoplasmic" evidence="32">
    <location>
        <begin position="694"/>
        <end position="851"/>
    </location>
</feature>
<evidence type="ECO:0000256" key="1">
    <source>
        <dbReference type="ARBA" id="ARBA00004402"/>
    </source>
</evidence>
<keyword evidence="27 32" id="KW-1015">Disulfide bond</keyword>
<keyword evidence="26 32" id="KW-0564">Palmitate</keyword>